<protein>
    <submittedName>
        <fullName evidence="1">8096_t:CDS:1</fullName>
    </submittedName>
</protein>
<keyword evidence="2" id="KW-1185">Reference proteome</keyword>
<feature type="non-terminal residue" evidence="1">
    <location>
        <position position="259"/>
    </location>
</feature>
<accession>A0ACA9PAZ0</accession>
<feature type="non-terminal residue" evidence="1">
    <location>
        <position position="1"/>
    </location>
</feature>
<name>A0ACA9PAZ0_9GLOM</name>
<dbReference type="EMBL" id="CAJVPM010039446">
    <property type="protein sequence ID" value="CAG8700893.1"/>
    <property type="molecule type" value="Genomic_DNA"/>
</dbReference>
<sequence length="259" mass="30247">RVCYSSIILGCKIREQLYKNLSDFVDFQYKAKNVFKQGFSDSFKLKAKSKENINDDIYINFHNYNIDFLLVHLRDTLHSMRDDETCMDEILRRIKEFLSSLIYISPQAASAASGNIPNALSVAEILPKLAKVFHFKYPITYWYPTWRGLLLIHYLLENLSKDELHGILRFYNETYLFELLWQYVFDLSISQIDQKEILNNQNEVIGFLNLWIKKEPTAPPNSLWFGVLDLAQSLSQKTSQLASLALCYYLGLESLQKSK</sequence>
<gene>
    <name evidence="1" type="ORF">SCALOS_LOCUS10491</name>
</gene>
<reference evidence="1" key="1">
    <citation type="submission" date="2021-06" db="EMBL/GenBank/DDBJ databases">
        <authorList>
            <person name="Kallberg Y."/>
            <person name="Tangrot J."/>
            <person name="Rosling A."/>
        </authorList>
    </citation>
    <scope>NUCLEOTIDE SEQUENCE</scope>
    <source>
        <strain evidence="1">AU212A</strain>
    </source>
</reference>
<proteinExistence type="predicted"/>
<evidence type="ECO:0000313" key="2">
    <source>
        <dbReference type="Proteomes" id="UP000789860"/>
    </source>
</evidence>
<evidence type="ECO:0000313" key="1">
    <source>
        <dbReference type="EMBL" id="CAG8700893.1"/>
    </source>
</evidence>
<dbReference type="Proteomes" id="UP000789860">
    <property type="component" value="Unassembled WGS sequence"/>
</dbReference>
<organism evidence="1 2">
    <name type="scientific">Scutellospora calospora</name>
    <dbReference type="NCBI Taxonomy" id="85575"/>
    <lineage>
        <taxon>Eukaryota</taxon>
        <taxon>Fungi</taxon>
        <taxon>Fungi incertae sedis</taxon>
        <taxon>Mucoromycota</taxon>
        <taxon>Glomeromycotina</taxon>
        <taxon>Glomeromycetes</taxon>
        <taxon>Diversisporales</taxon>
        <taxon>Gigasporaceae</taxon>
        <taxon>Scutellospora</taxon>
    </lineage>
</organism>
<comment type="caution">
    <text evidence="1">The sequence shown here is derived from an EMBL/GenBank/DDBJ whole genome shotgun (WGS) entry which is preliminary data.</text>
</comment>